<feature type="domain" description="YcxB-like C-terminal" evidence="2">
    <location>
        <begin position="100"/>
        <end position="159"/>
    </location>
</feature>
<dbReference type="InterPro" id="IPR025588">
    <property type="entry name" value="YcxB-like_C"/>
</dbReference>
<comment type="caution">
    <text evidence="3">The sequence shown here is derived from an EMBL/GenBank/DDBJ whole genome shotgun (WGS) entry which is preliminary data.</text>
</comment>
<reference evidence="4" key="1">
    <citation type="submission" date="2021-01" db="EMBL/GenBank/DDBJ databases">
        <title>Genome public.</title>
        <authorList>
            <person name="Liu C."/>
            <person name="Sun Q."/>
        </authorList>
    </citation>
    <scope>NUCLEOTIDE SEQUENCE [LARGE SCALE GENOMIC DNA]</scope>
    <source>
        <strain evidence="4">YIM B02505</strain>
    </source>
</reference>
<keyword evidence="1" id="KW-0472">Membrane</keyword>
<feature type="transmembrane region" description="Helical" evidence="1">
    <location>
        <begin position="57"/>
        <end position="76"/>
    </location>
</feature>
<dbReference type="RefSeq" id="WP_200267832.1">
    <property type="nucleotide sequence ID" value="NZ_JAENHN010000025.1"/>
</dbReference>
<dbReference type="EMBL" id="JAENHN010000025">
    <property type="protein sequence ID" value="MBK1810537.1"/>
    <property type="molecule type" value="Genomic_DNA"/>
</dbReference>
<evidence type="ECO:0000256" key="1">
    <source>
        <dbReference type="SAM" id="Phobius"/>
    </source>
</evidence>
<dbReference type="Proteomes" id="UP000596739">
    <property type="component" value="Unassembled WGS sequence"/>
</dbReference>
<proteinExistence type="predicted"/>
<evidence type="ECO:0000313" key="4">
    <source>
        <dbReference type="Proteomes" id="UP000596739"/>
    </source>
</evidence>
<gene>
    <name evidence="3" type="ORF">JHL18_07800</name>
</gene>
<keyword evidence="1" id="KW-0812">Transmembrane</keyword>
<evidence type="ECO:0000313" key="3">
    <source>
        <dbReference type="EMBL" id="MBK1810537.1"/>
    </source>
</evidence>
<name>A0ABS1EMF5_9CLOT</name>
<dbReference type="Pfam" id="PF14317">
    <property type="entry name" value="YcxB"/>
    <property type="match status" value="1"/>
</dbReference>
<keyword evidence="4" id="KW-1185">Reference proteome</keyword>
<feature type="transmembrane region" description="Helical" evidence="1">
    <location>
        <begin position="27"/>
        <end position="45"/>
    </location>
</feature>
<accession>A0ABS1EMF5</accession>
<keyword evidence="1" id="KW-1133">Transmembrane helix</keyword>
<organism evidence="3 4">
    <name type="scientific">Clostridium yunnanense</name>
    <dbReference type="NCBI Taxonomy" id="2800325"/>
    <lineage>
        <taxon>Bacteria</taxon>
        <taxon>Bacillati</taxon>
        <taxon>Bacillota</taxon>
        <taxon>Clostridia</taxon>
        <taxon>Eubacteriales</taxon>
        <taxon>Clostridiaceae</taxon>
        <taxon>Clostridium</taxon>
    </lineage>
</organism>
<evidence type="ECO:0000259" key="2">
    <source>
        <dbReference type="Pfam" id="PF14317"/>
    </source>
</evidence>
<sequence length="171" mass="19820">MKISYINTVEDLVSFNKKAKSNYNKNIKVIFTSIVPLITILYLIYDYLYFDQGISSFSIGAFIFCLLWIILYPKLLDITYKKRLISKLDTINFEPLTLELSEEGLTKISSSSNHKFEWKSVDNIITTKDHIFIYLNTNNGLAISLSSFSSSIETQSFIKYLYDHLNNSSKY</sequence>
<protein>
    <submittedName>
        <fullName evidence="3">YcxB family protein</fullName>
    </submittedName>
</protein>